<protein>
    <submittedName>
        <fullName evidence="1">SIR2 family protein</fullName>
    </submittedName>
</protein>
<keyword evidence="2" id="KW-1185">Reference proteome</keyword>
<dbReference type="Pfam" id="PF13289">
    <property type="entry name" value="SIR2_2"/>
    <property type="match status" value="1"/>
</dbReference>
<accession>A0ABT5WC83</accession>
<evidence type="ECO:0000313" key="2">
    <source>
        <dbReference type="Proteomes" id="UP001139522"/>
    </source>
</evidence>
<evidence type="ECO:0000313" key="1">
    <source>
        <dbReference type="EMBL" id="MDE8601665.1"/>
    </source>
</evidence>
<dbReference type="SUPFAM" id="SSF52467">
    <property type="entry name" value="DHS-like NAD/FAD-binding domain"/>
    <property type="match status" value="1"/>
</dbReference>
<dbReference type="InterPro" id="IPR029035">
    <property type="entry name" value="DHS-like_NAD/FAD-binding_dom"/>
</dbReference>
<comment type="caution">
    <text evidence="1">The sequence shown here is derived from an EMBL/GenBank/DDBJ whole genome shotgun (WGS) entry which is preliminary data.</text>
</comment>
<dbReference type="EMBL" id="JAMZEG020000001">
    <property type="protein sequence ID" value="MDE8601665.1"/>
    <property type="molecule type" value="Genomic_DNA"/>
</dbReference>
<sequence length="1241" mass="142688">MRFYADGPNIPDQLLELRDQGKVVFFCGAGVSRNEGLDDFVQLTQAVLDHFDPPVNFNSYQTFYSNKKEHGIAILDQVFYFLHQEFGVNEVNQVVAERLSSDKKIAKSHQNILRISSNLDGIPQVVTTNFDHLFELYTSVSTPTYEAPSLPNLALTGSVSGITYLHGKLKSPQDENHDYILSSADFGRAYLSQAWATEFVRSLLENFTVVLLGYQAEDPPIKYLLQGLHHNNTVKQHSIYALDVEGNNTQSKWRDKGVIPIPCNGIPELWSSIEAWAERADNPRDWRTKTLDLATKKPQDLEAFERGQVAHIVHTTAGAKAFSTQKPTPPPEWLCVFDPKCRMAAVAKNFTENTTFDPSEAYGLDGDPAREEIKSKRIKIDEEKNLLHWNTGDIKHTRPLNLTDSYQDIPNRLFALAQWITFIIDSPITVWWVLKQDKVHSYLLDMLISAVNRNDSLEEKAKQFWNLAFTYHKRQYFLNSEIDSKFELLDRIKKNDWPDTVLREFEALTTPYISIEQPIGLARANPPKNNWVEIHPYDLAEWKIKGIDIDPEKLNIPAEVLPTVFRILETQLIKQDSLRHVVSEFRSSSPTCYREREVKGRSYDGDELFNLFLAVFKQLIQENPLLAKSHVLTWPTNHSECFELLKLFAINQKTLFTPEEAFDYLMALDDQEFWDTNVCRELLFLIMDRYSELSESQQKKLIDKLFSGPKINPENGMTVEKVTRATCRYIRRLQLGGVKINSIQQEKFEELSSTLPDWSDEWAQHITQIDNGGSYHVSTDESAGPLEKAPIYSIADLAIKVGTRDIGERVEIKPFIGLVKKSPRKALLALGAKRKQNEFPFELWEQLIKYISVDIAPREMRFFLARVSTLPVTVLKKHSYSLTQWMEKQRSFLIANHPELFWYLFDQITNAIRCKESNKTRYESAKSFPASNLSGGILAEILLKLIDSLHLEQPQRIPDNIKLRLHNLLNLSPAISNRVICEVTENLYWVSNIDPEWVHQNIICYFQLDEPQAPAAWKGYIGSNKLWLNKACSQKIYPLIITLFPTIYGNEWDKNLSNRAAVILVELTLNGIEEDWKVSFDDMRRCLRHMTLKNIQNVISRLKQIGQNDSSDWEKKVIPFIKQAWPKEKNYQKPEMTTNWLYLLATTGVYFPSVLNAVSPFLKPIQGFSIPLTSFYRSKDGTPLAQLFPKDTLDLLDKLIMDTPNIIPYEVPKMLDIITESDPPLLNSAKYKRLIAIIEGG</sequence>
<proteinExistence type="predicted"/>
<reference evidence="1" key="1">
    <citation type="submission" date="2023-01" db="EMBL/GenBank/DDBJ databases">
        <title>Psychroserpens sp. MSW6 and Marinomonas sp. RSW2, isolated from seawater.</title>
        <authorList>
            <person name="Kristyanto S."/>
            <person name="Jung J."/>
            <person name="Kim J.M."/>
            <person name="Jeon C.O."/>
        </authorList>
    </citation>
    <scope>NUCLEOTIDE SEQUENCE</scope>
    <source>
        <strain evidence="1">RSW2</strain>
    </source>
</reference>
<name>A0ABT5WC83_9GAMM</name>
<organism evidence="1 2">
    <name type="scientific">Marinomonas maritima</name>
    <dbReference type="NCBI Taxonomy" id="2940935"/>
    <lineage>
        <taxon>Bacteria</taxon>
        <taxon>Pseudomonadati</taxon>
        <taxon>Pseudomonadota</taxon>
        <taxon>Gammaproteobacteria</taxon>
        <taxon>Oceanospirillales</taxon>
        <taxon>Oceanospirillaceae</taxon>
        <taxon>Marinomonas</taxon>
    </lineage>
</organism>
<dbReference type="Proteomes" id="UP001139522">
    <property type="component" value="Unassembled WGS sequence"/>
</dbReference>
<gene>
    <name evidence="1" type="ORF">M3I01_001810</name>
</gene>
<dbReference type="RefSeq" id="WP_255893855.1">
    <property type="nucleotide sequence ID" value="NZ_JAMZEG020000001.1"/>
</dbReference>